<feature type="binding site" evidence="6">
    <location>
        <position position="239"/>
    </location>
    <ligand>
        <name>a divalent metal cation</name>
        <dbReference type="ChEBI" id="CHEBI:60240"/>
        <label>2</label>
        <note>catalytic</note>
    </ligand>
</feature>
<dbReference type="STRING" id="1802115.A2756_03865"/>
<dbReference type="EMBL" id="MHNL01000011">
    <property type="protein sequence ID" value="OGZ44974.1"/>
    <property type="molecule type" value="Genomic_DNA"/>
</dbReference>
<dbReference type="Gene3D" id="3.90.230.10">
    <property type="entry name" value="Creatinase/methionine aminopeptidase superfamily"/>
    <property type="match status" value="1"/>
</dbReference>
<proteinExistence type="inferred from homology"/>
<comment type="subunit">
    <text evidence="6">Monomer.</text>
</comment>
<dbReference type="SUPFAM" id="SSF55920">
    <property type="entry name" value="Creatinase/aminopeptidase"/>
    <property type="match status" value="1"/>
</dbReference>
<feature type="binding site" evidence="6">
    <location>
        <position position="182"/>
    </location>
    <ligand>
        <name>substrate</name>
    </ligand>
</feature>
<evidence type="ECO:0000313" key="9">
    <source>
        <dbReference type="EMBL" id="OGZ44974.1"/>
    </source>
</evidence>
<accession>A0A1G2G411</accession>
<evidence type="ECO:0000256" key="5">
    <source>
        <dbReference type="ARBA" id="ARBA00022801"/>
    </source>
</evidence>
<feature type="binding site" evidence="6">
    <location>
        <position position="239"/>
    </location>
    <ligand>
        <name>a divalent metal cation</name>
        <dbReference type="ChEBI" id="CHEBI:60240"/>
        <label>1</label>
    </ligand>
</feature>
<evidence type="ECO:0000256" key="3">
    <source>
        <dbReference type="ARBA" id="ARBA00022670"/>
    </source>
</evidence>
<comment type="caution">
    <text evidence="9">The sequence shown here is derived from an EMBL/GenBank/DDBJ whole genome shotgun (WGS) entry which is preliminary data.</text>
</comment>
<evidence type="ECO:0000313" key="10">
    <source>
        <dbReference type="Proteomes" id="UP000177785"/>
    </source>
</evidence>
<dbReference type="GO" id="GO:0046872">
    <property type="term" value="F:metal ion binding"/>
    <property type="evidence" value="ECO:0007669"/>
    <property type="project" value="UniProtKB-UniRule"/>
</dbReference>
<dbReference type="PANTHER" id="PTHR43330:SF27">
    <property type="entry name" value="METHIONINE AMINOPEPTIDASE"/>
    <property type="match status" value="1"/>
</dbReference>
<evidence type="ECO:0000256" key="7">
    <source>
        <dbReference type="RuleBase" id="RU003653"/>
    </source>
</evidence>
<dbReference type="InterPro" id="IPR001714">
    <property type="entry name" value="Pept_M24_MAP"/>
</dbReference>
<keyword evidence="2 6" id="KW-0031">Aminopeptidase</keyword>
<dbReference type="CDD" id="cd01086">
    <property type="entry name" value="MetAP1"/>
    <property type="match status" value="1"/>
</dbReference>
<dbReference type="GO" id="GO:0005829">
    <property type="term" value="C:cytosol"/>
    <property type="evidence" value="ECO:0007669"/>
    <property type="project" value="TreeGrafter"/>
</dbReference>
<feature type="binding site" evidence="6">
    <location>
        <position position="175"/>
    </location>
    <ligand>
        <name>a divalent metal cation</name>
        <dbReference type="ChEBI" id="CHEBI:60240"/>
        <label>2</label>
        <note>catalytic</note>
    </ligand>
</feature>
<evidence type="ECO:0000256" key="6">
    <source>
        <dbReference type="HAMAP-Rule" id="MF_01974"/>
    </source>
</evidence>
<feature type="binding site" evidence="6">
    <location>
        <position position="112"/>
    </location>
    <ligand>
        <name>a divalent metal cation</name>
        <dbReference type="ChEBI" id="CHEBI:60240"/>
        <label>1</label>
    </ligand>
</feature>
<dbReference type="HAMAP" id="MF_01974">
    <property type="entry name" value="MetAP_1"/>
    <property type="match status" value="1"/>
</dbReference>
<feature type="binding site" evidence="6">
    <location>
        <position position="101"/>
    </location>
    <ligand>
        <name>a divalent metal cation</name>
        <dbReference type="ChEBI" id="CHEBI:60240"/>
        <label>1</label>
    </ligand>
</feature>
<dbReference type="Proteomes" id="UP000177785">
    <property type="component" value="Unassembled WGS sequence"/>
</dbReference>
<protein>
    <recommendedName>
        <fullName evidence="6 7">Methionine aminopeptidase</fullName>
        <shortName evidence="6">MAP</shortName>
        <shortName evidence="6">MetAP</shortName>
        <ecNumber evidence="6 7">3.4.11.18</ecNumber>
    </recommendedName>
    <alternativeName>
        <fullName evidence="6">Peptidase M</fullName>
    </alternativeName>
</protein>
<dbReference type="InterPro" id="IPR002467">
    <property type="entry name" value="Pept_M24A_MAP1"/>
</dbReference>
<sequence>MSLIKSKEDIAAIRAGGRILARVLRAVAEAVHPGLSTADLDAMAEKLIRDAGGTPAFKGYKAFGAQAAYPATLCTSVNDEVVHGIPSVHSILKEGDIIGLDIGMQYEGRYTDMAVSVAVGKTDDRAQRLIAVTKKSLDIAISKVCSGVSIGDIGDAVQTYIEAQGFGIVRDLVGHGVGHEVHEDPVIPNFGKSGHGPKLQEGMVIALEPMVTEGSWRVKIDADEWTWRTKDGSRAAHFEHTILVTKDGAEVLTM</sequence>
<keyword evidence="5 6" id="KW-0378">Hydrolase</keyword>
<keyword evidence="4 6" id="KW-0479">Metal-binding</keyword>
<feature type="binding site" evidence="6">
    <location>
        <position position="83"/>
    </location>
    <ligand>
        <name>substrate</name>
    </ligand>
</feature>
<evidence type="ECO:0000256" key="2">
    <source>
        <dbReference type="ARBA" id="ARBA00022438"/>
    </source>
</evidence>
<dbReference type="AlphaFoldDB" id="A0A1G2G411"/>
<feature type="binding site" evidence="6">
    <location>
        <position position="208"/>
    </location>
    <ligand>
        <name>a divalent metal cation</name>
        <dbReference type="ChEBI" id="CHEBI:60240"/>
        <label>2</label>
        <note>catalytic</note>
    </ligand>
</feature>
<evidence type="ECO:0000259" key="8">
    <source>
        <dbReference type="Pfam" id="PF00557"/>
    </source>
</evidence>
<evidence type="ECO:0000256" key="4">
    <source>
        <dbReference type="ARBA" id="ARBA00022723"/>
    </source>
</evidence>
<dbReference type="InterPro" id="IPR036005">
    <property type="entry name" value="Creatinase/aminopeptidase-like"/>
</dbReference>
<reference evidence="9 10" key="1">
    <citation type="journal article" date="2016" name="Nat. Commun.">
        <title>Thousands of microbial genomes shed light on interconnected biogeochemical processes in an aquifer system.</title>
        <authorList>
            <person name="Anantharaman K."/>
            <person name="Brown C.T."/>
            <person name="Hug L.A."/>
            <person name="Sharon I."/>
            <person name="Castelle C.J."/>
            <person name="Probst A.J."/>
            <person name="Thomas B.C."/>
            <person name="Singh A."/>
            <person name="Wilkins M.J."/>
            <person name="Karaoz U."/>
            <person name="Brodie E.L."/>
            <person name="Williams K.H."/>
            <person name="Hubbard S.S."/>
            <person name="Banfield J.F."/>
        </authorList>
    </citation>
    <scope>NUCLEOTIDE SEQUENCE [LARGE SCALE GENOMIC DNA]</scope>
</reference>
<feature type="domain" description="Peptidase M24" evidence="8">
    <location>
        <begin position="12"/>
        <end position="246"/>
    </location>
</feature>
<name>A0A1G2G411_9BACT</name>
<keyword evidence="3 6" id="KW-0645">Protease</keyword>
<dbReference type="PANTHER" id="PTHR43330">
    <property type="entry name" value="METHIONINE AMINOPEPTIDASE"/>
    <property type="match status" value="1"/>
</dbReference>
<comment type="cofactor">
    <cofactor evidence="6">
        <name>Co(2+)</name>
        <dbReference type="ChEBI" id="CHEBI:48828"/>
    </cofactor>
    <cofactor evidence="6">
        <name>Zn(2+)</name>
        <dbReference type="ChEBI" id="CHEBI:29105"/>
    </cofactor>
    <cofactor evidence="6">
        <name>Mn(2+)</name>
        <dbReference type="ChEBI" id="CHEBI:29035"/>
    </cofactor>
    <cofactor evidence="6">
        <name>Fe(2+)</name>
        <dbReference type="ChEBI" id="CHEBI:29033"/>
    </cofactor>
    <text evidence="6">Binds 2 divalent metal cations per subunit. Has a high-affinity and a low affinity metal-binding site. The true nature of the physiological cofactor is under debate. The enzyme is active with cobalt, zinc, manganese or divalent iron ions. Most likely, methionine aminopeptidases function as mononuclear Fe(2+)-metalloproteases under physiological conditions, and the catalytically relevant metal-binding site has been assigned to the histidine-containing high-affinity site.</text>
</comment>
<evidence type="ECO:0000256" key="1">
    <source>
        <dbReference type="ARBA" id="ARBA00002521"/>
    </source>
</evidence>
<organism evidence="9 10">
    <name type="scientific">Candidatus Ryanbacteria bacterium RIFCSPHIGHO2_01_FULL_48_27</name>
    <dbReference type="NCBI Taxonomy" id="1802115"/>
    <lineage>
        <taxon>Bacteria</taxon>
        <taxon>Candidatus Ryaniibacteriota</taxon>
    </lineage>
</organism>
<comment type="catalytic activity">
    <reaction evidence="6 7">
        <text>Release of N-terminal amino acids, preferentially methionine, from peptides and arylamides.</text>
        <dbReference type="EC" id="3.4.11.18"/>
    </reaction>
</comment>
<dbReference type="GO" id="GO:0070006">
    <property type="term" value="F:metalloaminopeptidase activity"/>
    <property type="evidence" value="ECO:0007669"/>
    <property type="project" value="UniProtKB-UniRule"/>
</dbReference>
<comment type="function">
    <text evidence="1 6">Removes the N-terminal methionine from nascent proteins. The N-terminal methionine is often cleaved when the second residue in the primary sequence is small and uncharged (Met-Ala-, Cys, Gly, Pro, Ser, Thr, or Val). Requires deformylation of the N(alpha)-formylated initiator methionine before it can be hydrolyzed.</text>
</comment>
<feature type="binding site" evidence="6">
    <location>
        <position position="112"/>
    </location>
    <ligand>
        <name>a divalent metal cation</name>
        <dbReference type="ChEBI" id="CHEBI:60240"/>
        <label>2</label>
        <note>catalytic</note>
    </ligand>
</feature>
<dbReference type="InterPro" id="IPR000994">
    <property type="entry name" value="Pept_M24"/>
</dbReference>
<dbReference type="PRINTS" id="PR00599">
    <property type="entry name" value="MAPEPTIDASE"/>
</dbReference>
<comment type="similarity">
    <text evidence="6">Belongs to the peptidase M24A family. Methionine aminopeptidase type 1 subfamily.</text>
</comment>
<dbReference type="EC" id="3.4.11.18" evidence="6 7"/>
<gene>
    <name evidence="6" type="primary">map</name>
    <name evidence="9" type="ORF">A2756_03865</name>
</gene>
<dbReference type="GO" id="GO:0006508">
    <property type="term" value="P:proteolysis"/>
    <property type="evidence" value="ECO:0007669"/>
    <property type="project" value="UniProtKB-KW"/>
</dbReference>
<dbReference type="GO" id="GO:0004239">
    <property type="term" value="F:initiator methionyl aminopeptidase activity"/>
    <property type="evidence" value="ECO:0007669"/>
    <property type="project" value="UniProtKB-UniRule"/>
</dbReference>
<dbReference type="Pfam" id="PF00557">
    <property type="entry name" value="Peptidase_M24"/>
    <property type="match status" value="1"/>
</dbReference>
<dbReference type="NCBIfam" id="TIGR00500">
    <property type="entry name" value="met_pdase_I"/>
    <property type="match status" value="1"/>
</dbReference>